<dbReference type="GO" id="GO:0006289">
    <property type="term" value="P:nucleotide-excision repair"/>
    <property type="evidence" value="ECO:0007669"/>
    <property type="project" value="InterPro"/>
</dbReference>
<feature type="domain" description="UVR" evidence="6">
    <location>
        <begin position="202"/>
        <end position="237"/>
    </location>
</feature>
<dbReference type="Pfam" id="PF02151">
    <property type="entry name" value="UVR"/>
    <property type="match status" value="1"/>
</dbReference>
<dbReference type="SMART" id="SM00465">
    <property type="entry name" value="GIYc"/>
    <property type="match status" value="1"/>
</dbReference>
<evidence type="ECO:0000256" key="1">
    <source>
        <dbReference type="ARBA" id="ARBA00022490"/>
    </source>
</evidence>
<dbReference type="InterPro" id="IPR038476">
    <property type="entry name" value="UvrC_RNase_H_dom_sf"/>
</dbReference>
<dbReference type="FunFam" id="3.40.1440.10:FF:000001">
    <property type="entry name" value="UvrABC system protein C"/>
    <property type="match status" value="1"/>
</dbReference>
<keyword evidence="3" id="KW-0228">DNA excision</keyword>
<dbReference type="EMBL" id="JNSL01000189">
    <property type="protein sequence ID" value="KGA13377.1"/>
    <property type="molecule type" value="Genomic_DNA"/>
</dbReference>
<dbReference type="HAMAP" id="MF_00203">
    <property type="entry name" value="UvrC"/>
    <property type="match status" value="1"/>
</dbReference>
<dbReference type="Gene3D" id="3.30.420.340">
    <property type="entry name" value="UvrC, RNAse H endonuclease domain"/>
    <property type="match status" value="1"/>
</dbReference>
<dbReference type="CDD" id="cd10434">
    <property type="entry name" value="GIY-YIG_UvrC_Cho"/>
    <property type="match status" value="1"/>
</dbReference>
<evidence type="ECO:0000259" key="6">
    <source>
        <dbReference type="PROSITE" id="PS50151"/>
    </source>
</evidence>
<evidence type="ECO:0000256" key="2">
    <source>
        <dbReference type="ARBA" id="ARBA00022763"/>
    </source>
</evidence>
<evidence type="ECO:0000256" key="4">
    <source>
        <dbReference type="ARBA" id="ARBA00022881"/>
    </source>
</evidence>
<keyword evidence="1" id="KW-0963">Cytoplasm</keyword>
<dbReference type="InterPro" id="IPR001162">
    <property type="entry name" value="UvrC_RNase_H_dom"/>
</dbReference>
<dbReference type="NCBIfam" id="TIGR00194">
    <property type="entry name" value="uvrC"/>
    <property type="match status" value="1"/>
</dbReference>
<dbReference type="InterPro" id="IPR000305">
    <property type="entry name" value="GIY-YIG_endonuc"/>
</dbReference>
<name>A0A094PQK7_9ZZZZ</name>
<dbReference type="Pfam" id="PF08459">
    <property type="entry name" value="UvrC_RNaseH_dom"/>
    <property type="match status" value="1"/>
</dbReference>
<dbReference type="Gene3D" id="3.40.1440.10">
    <property type="entry name" value="GIY-YIG endonuclease"/>
    <property type="match status" value="1"/>
</dbReference>
<dbReference type="PROSITE" id="PS50151">
    <property type="entry name" value="UVR"/>
    <property type="match status" value="1"/>
</dbReference>
<protein>
    <submittedName>
        <fullName evidence="9">UvrABC system protein C</fullName>
    </submittedName>
</protein>
<dbReference type="GO" id="GO:0009380">
    <property type="term" value="C:excinuclease repair complex"/>
    <property type="evidence" value="ECO:0007669"/>
    <property type="project" value="InterPro"/>
</dbReference>
<dbReference type="PROSITE" id="PS50164">
    <property type="entry name" value="GIY_YIG"/>
    <property type="match status" value="1"/>
</dbReference>
<dbReference type="Pfam" id="PF22920">
    <property type="entry name" value="UvrC_RNaseH"/>
    <property type="match status" value="1"/>
</dbReference>
<evidence type="ECO:0000256" key="5">
    <source>
        <dbReference type="ARBA" id="ARBA00023204"/>
    </source>
</evidence>
<dbReference type="GO" id="GO:0009381">
    <property type="term" value="F:excinuclease ABC activity"/>
    <property type="evidence" value="ECO:0007669"/>
    <property type="project" value="InterPro"/>
</dbReference>
<dbReference type="PROSITE" id="PS50165">
    <property type="entry name" value="UVRC"/>
    <property type="match status" value="1"/>
</dbReference>
<dbReference type="PANTHER" id="PTHR30562">
    <property type="entry name" value="UVRC/OXIDOREDUCTASE"/>
    <property type="match status" value="1"/>
</dbReference>
<dbReference type="InterPro" id="IPR050066">
    <property type="entry name" value="UvrABC_protein_C"/>
</dbReference>
<reference evidence="9" key="1">
    <citation type="submission" date="2014-06" db="EMBL/GenBank/DDBJ databases">
        <title>Key roles for freshwater Actinobacteria revealed by deep metagenomic sequencing.</title>
        <authorList>
            <person name="Ghai R."/>
            <person name="Mizuno C.M."/>
            <person name="Picazo A."/>
            <person name="Camacho A."/>
            <person name="Rodriguez-Valera F."/>
        </authorList>
    </citation>
    <scope>NUCLEOTIDE SEQUENCE</scope>
</reference>
<keyword evidence="5" id="KW-0234">DNA repair</keyword>
<dbReference type="SUPFAM" id="SSF46600">
    <property type="entry name" value="C-terminal UvrC-binding domain of UvrB"/>
    <property type="match status" value="1"/>
</dbReference>
<dbReference type="InterPro" id="IPR004791">
    <property type="entry name" value="UvrC"/>
</dbReference>
<keyword evidence="2" id="KW-0227">DNA damage</keyword>
<dbReference type="InterPro" id="IPR036876">
    <property type="entry name" value="UVR_dom_sf"/>
</dbReference>
<gene>
    <name evidence="9" type="ORF">GM51_19900</name>
</gene>
<dbReference type="InterPro" id="IPR010994">
    <property type="entry name" value="RuvA_2-like"/>
</dbReference>
<feature type="domain" description="UvrC family homology region profile" evidence="8">
    <location>
        <begin position="253"/>
        <end position="481"/>
    </location>
</feature>
<accession>A0A094PQK7</accession>
<dbReference type="InterPro" id="IPR035901">
    <property type="entry name" value="GIY-YIG_endonuc_sf"/>
</dbReference>
<proteinExistence type="inferred from homology"/>
<dbReference type="NCBIfam" id="NF001824">
    <property type="entry name" value="PRK00558.1-5"/>
    <property type="match status" value="1"/>
</dbReference>
<organism evidence="9">
    <name type="scientific">freshwater metagenome</name>
    <dbReference type="NCBI Taxonomy" id="449393"/>
    <lineage>
        <taxon>unclassified sequences</taxon>
        <taxon>metagenomes</taxon>
        <taxon>ecological metagenomes</taxon>
    </lineage>
</organism>
<dbReference type="SUPFAM" id="SSF47781">
    <property type="entry name" value="RuvA domain 2-like"/>
    <property type="match status" value="1"/>
</dbReference>
<evidence type="ECO:0000259" key="7">
    <source>
        <dbReference type="PROSITE" id="PS50164"/>
    </source>
</evidence>
<dbReference type="AlphaFoldDB" id="A0A094PQK7"/>
<feature type="domain" description="GIY-YIG" evidence="7">
    <location>
        <begin position="12"/>
        <end position="89"/>
    </location>
</feature>
<evidence type="ECO:0000259" key="8">
    <source>
        <dbReference type="PROSITE" id="PS50165"/>
    </source>
</evidence>
<evidence type="ECO:0000313" key="9">
    <source>
        <dbReference type="EMBL" id="KGA13377.1"/>
    </source>
</evidence>
<sequence length="620" mass="68757">MQLTDKPKDIPIGPGVYRWRDAAERVIYVGKAKNLRSRLNSYFGNDLHPRTQSMVNTAVSVDWVMVRTETEALQLEYAWIKEFDPNFNVRYRDDKSYPYLALSTAEEFPRAYVYRGDKRKGNTYFGPYVQAWAIRDSLDHLLRVFPVRSCTSGVFRNAKAAGRPCLLAHIDRCSAPCVGKISAPNHRELVKEFMSFMSGNSKVIMADIANRMKSASESQDYEQASVLRDDLAALERVLEKSVVVLPDDTYADVVGLVHDDLQSAVQVFSVRGGRIVGQRGFIMENSVEATSESLMTDALMHIYATATKEEIPVEVLVSHEPESASSLADLLGVIREAQISVRVPARGDKRILMETVLANAGGALGIHKTKRSADLVTRSKALAEIQVALGLPDAPLRIECIDVSHISGTNVVASLVVFEDGIPRKKDYRQFIINDPRDDTASIAQVVTRRFKEHEELRPYRPNLLVIDGGLPQVNAAAKALELSGVGNMHVIGLAKRMEEIWRPGDAYPVILPRNSEALFMLQRVRDEAHRFAISLHRNRRSKGMVDSVLDDIPGLGPVKKKALLAHFGSLKKVAQANVAELATVAGIGPIQAEQIWQFLSESNTEETSINTATGEIIES</sequence>
<dbReference type="Pfam" id="PF14520">
    <property type="entry name" value="HHH_5"/>
    <property type="match status" value="1"/>
</dbReference>
<comment type="caution">
    <text evidence="9">The sequence shown here is derived from an EMBL/GenBank/DDBJ whole genome shotgun (WGS) entry which is preliminary data.</text>
</comment>
<evidence type="ECO:0000256" key="3">
    <source>
        <dbReference type="ARBA" id="ARBA00022769"/>
    </source>
</evidence>
<dbReference type="InterPro" id="IPR001943">
    <property type="entry name" value="UVR_dom"/>
</dbReference>
<dbReference type="PANTHER" id="PTHR30562:SF1">
    <property type="entry name" value="UVRABC SYSTEM PROTEIN C"/>
    <property type="match status" value="1"/>
</dbReference>
<dbReference type="InterPro" id="IPR047296">
    <property type="entry name" value="GIY-YIG_UvrC_Cho"/>
</dbReference>
<dbReference type="Pfam" id="PF01541">
    <property type="entry name" value="GIY-YIG"/>
    <property type="match status" value="1"/>
</dbReference>
<dbReference type="SUPFAM" id="SSF82771">
    <property type="entry name" value="GIY-YIG endonuclease"/>
    <property type="match status" value="1"/>
</dbReference>
<dbReference type="Gene3D" id="1.10.150.20">
    <property type="entry name" value="5' to 3' exonuclease, C-terminal subdomain"/>
    <property type="match status" value="1"/>
</dbReference>
<keyword evidence="4" id="KW-0267">Excision nuclease</keyword>